<keyword evidence="11" id="KW-0862">Zinc</keyword>
<evidence type="ECO:0000256" key="11">
    <source>
        <dbReference type="HAMAP-Rule" id="MF_01021"/>
    </source>
</evidence>
<proteinExistence type="inferred from homology"/>
<dbReference type="RefSeq" id="WP_107673849.1">
    <property type="nucleotide sequence ID" value="NZ_PZKE01000011.1"/>
</dbReference>
<evidence type="ECO:0000259" key="12">
    <source>
        <dbReference type="Pfam" id="PF01502"/>
    </source>
</evidence>
<comment type="function">
    <text evidence="11">Catalyzes the hydrolysis of the adenine ring of phosphoribosyl-AMP.</text>
</comment>
<dbReference type="GO" id="GO:0004636">
    <property type="term" value="F:phosphoribosyl-ATP diphosphatase activity"/>
    <property type="evidence" value="ECO:0007669"/>
    <property type="project" value="UniProtKB-EC"/>
</dbReference>
<comment type="pathway">
    <text evidence="4">Amino-acid biosynthesis; L-histidine biosynthesis; L-histidine from 5-phospho-alpha-D-ribose 1-diphosphate: step 2/9.</text>
</comment>
<keyword evidence="8 11" id="KW-0028">Amino-acid biosynthesis</keyword>
<dbReference type="AlphaFoldDB" id="A0A2T4J7G3"/>
<dbReference type="GO" id="GO:0008270">
    <property type="term" value="F:zinc ion binding"/>
    <property type="evidence" value="ECO:0007669"/>
    <property type="project" value="UniProtKB-UniRule"/>
</dbReference>
<evidence type="ECO:0000256" key="10">
    <source>
        <dbReference type="ARBA" id="ARBA00023102"/>
    </source>
</evidence>
<comment type="subcellular location">
    <subcellularLocation>
        <location evidence="11">Cytoplasm</location>
    </subcellularLocation>
</comment>
<feature type="domain" description="Phosphoribosyl-AMP cyclohydrolase" evidence="12">
    <location>
        <begin position="30"/>
        <end position="103"/>
    </location>
</feature>
<accession>A0A2T4J7G3</accession>
<keyword evidence="11" id="KW-0479">Metal-binding</keyword>
<keyword evidence="14" id="KW-1185">Reference proteome</keyword>
<evidence type="ECO:0000256" key="9">
    <source>
        <dbReference type="ARBA" id="ARBA00022801"/>
    </source>
</evidence>
<dbReference type="GO" id="GO:0005737">
    <property type="term" value="C:cytoplasm"/>
    <property type="evidence" value="ECO:0007669"/>
    <property type="project" value="UniProtKB-SubCell"/>
</dbReference>
<evidence type="ECO:0000256" key="4">
    <source>
        <dbReference type="ARBA" id="ARBA00005204"/>
    </source>
</evidence>
<dbReference type="Proteomes" id="UP000241362">
    <property type="component" value="Unassembled WGS sequence"/>
</dbReference>
<comment type="subunit">
    <text evidence="11">Homodimer.</text>
</comment>
<dbReference type="UniPathway" id="UPA00031">
    <property type="reaction ID" value="UER00008"/>
</dbReference>
<keyword evidence="10 11" id="KW-0368">Histidine biosynthesis</keyword>
<evidence type="ECO:0000256" key="1">
    <source>
        <dbReference type="ARBA" id="ARBA00000024"/>
    </source>
</evidence>
<dbReference type="FunFam" id="3.10.20.810:FF:000001">
    <property type="entry name" value="Histidine biosynthesis bifunctional protein HisIE"/>
    <property type="match status" value="1"/>
</dbReference>
<dbReference type="InterPro" id="IPR026660">
    <property type="entry name" value="PRA-CH"/>
</dbReference>
<dbReference type="InterPro" id="IPR002496">
    <property type="entry name" value="PRib_AMP_CycHydrolase_dom"/>
</dbReference>
<comment type="similarity">
    <text evidence="11">Belongs to the PRA-CH family.</text>
</comment>
<dbReference type="GO" id="GO:0000105">
    <property type="term" value="P:L-histidine biosynthetic process"/>
    <property type="evidence" value="ECO:0007669"/>
    <property type="project" value="UniProtKB-UniRule"/>
</dbReference>
<dbReference type="Pfam" id="PF01502">
    <property type="entry name" value="PRA-CH"/>
    <property type="match status" value="1"/>
</dbReference>
<feature type="binding site" evidence="11">
    <location>
        <position position="81"/>
    </location>
    <ligand>
        <name>Mg(2+)</name>
        <dbReference type="ChEBI" id="CHEBI:18420"/>
    </ligand>
</feature>
<comment type="catalytic activity">
    <reaction evidence="1 11">
        <text>1-(5-phospho-beta-D-ribosyl)-5'-AMP + H2O = 1-(5-phospho-beta-D-ribosyl)-5-[(5-phospho-beta-D-ribosylamino)methylideneamino]imidazole-4-carboxamide</text>
        <dbReference type="Rhea" id="RHEA:20049"/>
        <dbReference type="ChEBI" id="CHEBI:15377"/>
        <dbReference type="ChEBI" id="CHEBI:58435"/>
        <dbReference type="ChEBI" id="CHEBI:59457"/>
        <dbReference type="EC" id="3.5.4.19"/>
    </reaction>
</comment>
<dbReference type="GO" id="GO:0004635">
    <property type="term" value="F:phosphoribosyl-AMP cyclohydrolase activity"/>
    <property type="evidence" value="ECO:0007669"/>
    <property type="project" value="UniProtKB-UniRule"/>
</dbReference>
<evidence type="ECO:0000256" key="3">
    <source>
        <dbReference type="ARBA" id="ARBA00005169"/>
    </source>
</evidence>
<reference evidence="13 14" key="1">
    <citation type="submission" date="2018-03" db="EMBL/GenBank/DDBJ databases">
        <title>Rhodobacter blasticus.</title>
        <authorList>
            <person name="Meyer T.E."/>
            <person name="Miller S."/>
            <person name="Lodha T."/>
            <person name="Gandham S."/>
            <person name="Chintalapati S."/>
            <person name="Chintalapati V.R."/>
        </authorList>
    </citation>
    <scope>NUCLEOTIDE SEQUENCE [LARGE SCALE GENOMIC DNA]</scope>
    <source>
        <strain evidence="13 14">DSM 2131</strain>
    </source>
</reference>
<sequence>MAFDPSSLKYDAAGLIPCIAQDHATGEVLMLAWMNADAVARTLETGRVTYWSRSRAAFWVKGETSGHVQRLVELRLDCDRDCLLALVNQTGPACHTNRRSCFYTAVREGDEMVISQPMG</sequence>
<dbReference type="GO" id="GO:0000287">
    <property type="term" value="F:magnesium ion binding"/>
    <property type="evidence" value="ECO:0007669"/>
    <property type="project" value="UniProtKB-UniRule"/>
</dbReference>
<evidence type="ECO:0000313" key="14">
    <source>
        <dbReference type="Proteomes" id="UP000241362"/>
    </source>
</evidence>
<comment type="cofactor">
    <cofactor evidence="11">
        <name>Zn(2+)</name>
        <dbReference type="ChEBI" id="CHEBI:29105"/>
    </cofactor>
    <text evidence="11">Binds 1 zinc ion per subunit.</text>
</comment>
<comment type="similarity">
    <text evidence="5">In the C-terminal section; belongs to the PRA-PH family.</text>
</comment>
<feature type="binding site" evidence="11">
    <location>
        <position position="77"/>
    </location>
    <ligand>
        <name>Mg(2+)</name>
        <dbReference type="ChEBI" id="CHEBI:18420"/>
    </ligand>
</feature>
<protein>
    <recommendedName>
        <fullName evidence="11">Phosphoribosyl-AMP cyclohydrolase</fullName>
        <shortName evidence="11">PRA-CH</shortName>
        <ecNumber evidence="11">3.5.4.19</ecNumber>
    </recommendedName>
</protein>
<dbReference type="NCBIfam" id="NF000768">
    <property type="entry name" value="PRK00051.1"/>
    <property type="match status" value="1"/>
</dbReference>
<evidence type="ECO:0000256" key="8">
    <source>
        <dbReference type="ARBA" id="ARBA00022605"/>
    </source>
</evidence>
<comment type="catalytic activity">
    <reaction evidence="2">
        <text>1-(5-phospho-beta-D-ribosyl)-ATP + H2O = 1-(5-phospho-beta-D-ribosyl)-5'-AMP + diphosphate + H(+)</text>
        <dbReference type="Rhea" id="RHEA:22828"/>
        <dbReference type="ChEBI" id="CHEBI:15377"/>
        <dbReference type="ChEBI" id="CHEBI:15378"/>
        <dbReference type="ChEBI" id="CHEBI:33019"/>
        <dbReference type="ChEBI" id="CHEBI:59457"/>
        <dbReference type="ChEBI" id="CHEBI:73183"/>
        <dbReference type="EC" id="3.6.1.31"/>
    </reaction>
</comment>
<comment type="similarity">
    <text evidence="6">In the N-terminal section; belongs to the PRA-CH family.</text>
</comment>
<dbReference type="EC" id="3.5.4.19" evidence="11"/>
<dbReference type="SUPFAM" id="SSF141734">
    <property type="entry name" value="HisI-like"/>
    <property type="match status" value="1"/>
</dbReference>
<comment type="pathway">
    <text evidence="3 11">Amino-acid biosynthesis; L-histidine biosynthesis; L-histidine from 5-phospho-alpha-D-ribose 1-diphosphate: step 3/9.</text>
</comment>
<keyword evidence="7 11" id="KW-0963">Cytoplasm</keyword>
<dbReference type="InterPro" id="IPR038019">
    <property type="entry name" value="PRib_AMP_CycHydrolase_sf"/>
</dbReference>
<dbReference type="PANTHER" id="PTHR42945:SF1">
    <property type="entry name" value="HISTIDINE BIOSYNTHESIS BIFUNCTIONAL PROTEIN HIS7"/>
    <property type="match status" value="1"/>
</dbReference>
<dbReference type="HAMAP" id="MF_01021">
    <property type="entry name" value="HisI"/>
    <property type="match status" value="1"/>
</dbReference>
<evidence type="ECO:0000256" key="6">
    <source>
        <dbReference type="ARBA" id="ARBA00008299"/>
    </source>
</evidence>
<dbReference type="EMBL" id="PZKE01000011">
    <property type="protein sequence ID" value="PTE13840.1"/>
    <property type="molecule type" value="Genomic_DNA"/>
</dbReference>
<feature type="binding site" evidence="11">
    <location>
        <position position="79"/>
    </location>
    <ligand>
        <name>Mg(2+)</name>
        <dbReference type="ChEBI" id="CHEBI:18420"/>
    </ligand>
</feature>
<keyword evidence="11" id="KW-0460">Magnesium</keyword>
<dbReference type="PANTHER" id="PTHR42945">
    <property type="entry name" value="HISTIDINE BIOSYNTHESIS BIFUNCTIONAL PROTEIN"/>
    <property type="match status" value="1"/>
</dbReference>
<comment type="caution">
    <text evidence="13">The sequence shown here is derived from an EMBL/GenBank/DDBJ whole genome shotgun (WGS) entry which is preliminary data.</text>
</comment>
<gene>
    <name evidence="11" type="primary">hisI</name>
    <name evidence="13" type="ORF">C5F44_12390</name>
</gene>
<evidence type="ECO:0000256" key="7">
    <source>
        <dbReference type="ARBA" id="ARBA00022490"/>
    </source>
</evidence>
<feature type="binding site" evidence="11">
    <location>
        <position position="101"/>
    </location>
    <ligand>
        <name>Zn(2+)</name>
        <dbReference type="ChEBI" id="CHEBI:29105"/>
        <note>ligand shared between dimeric partners</note>
    </ligand>
</feature>
<organism evidence="13 14">
    <name type="scientific">Fuscovulum blasticum DSM 2131</name>
    <dbReference type="NCBI Taxonomy" id="1188250"/>
    <lineage>
        <taxon>Bacteria</taxon>
        <taxon>Pseudomonadati</taxon>
        <taxon>Pseudomonadota</taxon>
        <taxon>Alphaproteobacteria</taxon>
        <taxon>Rhodobacterales</taxon>
        <taxon>Paracoccaceae</taxon>
        <taxon>Pseudogemmobacter</taxon>
    </lineage>
</organism>
<evidence type="ECO:0000313" key="13">
    <source>
        <dbReference type="EMBL" id="PTE13840.1"/>
    </source>
</evidence>
<evidence type="ECO:0000256" key="5">
    <source>
        <dbReference type="ARBA" id="ARBA00007731"/>
    </source>
</evidence>
<evidence type="ECO:0000256" key="2">
    <source>
        <dbReference type="ARBA" id="ARBA00001460"/>
    </source>
</evidence>
<dbReference type="Gene3D" id="3.10.20.810">
    <property type="entry name" value="Phosphoribosyl-AMP cyclohydrolase"/>
    <property type="match status" value="1"/>
</dbReference>
<feature type="binding site" evidence="11">
    <location>
        <position position="94"/>
    </location>
    <ligand>
        <name>Zn(2+)</name>
        <dbReference type="ChEBI" id="CHEBI:29105"/>
        <note>ligand shared between dimeric partners</note>
    </ligand>
</feature>
<name>A0A2T4J7G3_FUSBL</name>
<feature type="binding site" evidence="11">
    <location>
        <position position="78"/>
    </location>
    <ligand>
        <name>Zn(2+)</name>
        <dbReference type="ChEBI" id="CHEBI:29105"/>
        <note>ligand shared between dimeric partners</note>
    </ligand>
</feature>
<keyword evidence="9 11" id="KW-0378">Hydrolase</keyword>
<comment type="cofactor">
    <cofactor evidence="11">
        <name>Mg(2+)</name>
        <dbReference type="ChEBI" id="CHEBI:18420"/>
    </cofactor>
    <text evidence="11">Binds 1 Mg(2+) ion per subunit.</text>
</comment>